<gene>
    <name evidence="1" type="ORF">METZ01_LOCUS323424</name>
</gene>
<dbReference type="AlphaFoldDB" id="A0A382PCM0"/>
<dbReference type="EMBL" id="UINC01106129">
    <property type="protein sequence ID" value="SVC70570.1"/>
    <property type="molecule type" value="Genomic_DNA"/>
</dbReference>
<reference evidence="1" key="1">
    <citation type="submission" date="2018-05" db="EMBL/GenBank/DDBJ databases">
        <authorList>
            <person name="Lanie J.A."/>
            <person name="Ng W.-L."/>
            <person name="Kazmierczak K.M."/>
            <person name="Andrzejewski T.M."/>
            <person name="Davidsen T.M."/>
            <person name="Wayne K.J."/>
            <person name="Tettelin H."/>
            <person name="Glass J.I."/>
            <person name="Rusch D."/>
            <person name="Podicherti R."/>
            <person name="Tsui H.-C.T."/>
            <person name="Winkler M.E."/>
        </authorList>
    </citation>
    <scope>NUCLEOTIDE SEQUENCE</scope>
</reference>
<sequence length="46" mass="5493">ITQARKLIPFDTTYWTGWPTAKNNYNHPATWWQSTHQIIHNLKKAN</sequence>
<organism evidence="1">
    <name type="scientific">marine metagenome</name>
    <dbReference type="NCBI Taxonomy" id="408172"/>
    <lineage>
        <taxon>unclassified sequences</taxon>
        <taxon>metagenomes</taxon>
        <taxon>ecological metagenomes</taxon>
    </lineage>
</organism>
<protein>
    <submittedName>
        <fullName evidence="1">Uncharacterized protein</fullName>
    </submittedName>
</protein>
<accession>A0A382PCM0</accession>
<name>A0A382PCM0_9ZZZZ</name>
<dbReference type="Gene3D" id="3.40.190.10">
    <property type="entry name" value="Periplasmic binding protein-like II"/>
    <property type="match status" value="1"/>
</dbReference>
<proteinExistence type="predicted"/>
<feature type="non-terminal residue" evidence="1">
    <location>
        <position position="1"/>
    </location>
</feature>
<evidence type="ECO:0000313" key="1">
    <source>
        <dbReference type="EMBL" id="SVC70570.1"/>
    </source>
</evidence>